<feature type="transmembrane region" description="Helical" evidence="1">
    <location>
        <begin position="63"/>
        <end position="90"/>
    </location>
</feature>
<proteinExistence type="predicted"/>
<evidence type="ECO:0000313" key="2">
    <source>
        <dbReference type="EMBL" id="KFF04712.1"/>
    </source>
</evidence>
<keyword evidence="3" id="KW-1185">Reference proteome</keyword>
<keyword evidence="1" id="KW-1133">Transmembrane helix</keyword>
<organism evidence="2 3">
    <name type="scientific">Flavobacterium reichenbachii</name>
    <dbReference type="NCBI Taxonomy" id="362418"/>
    <lineage>
        <taxon>Bacteria</taxon>
        <taxon>Pseudomonadati</taxon>
        <taxon>Bacteroidota</taxon>
        <taxon>Flavobacteriia</taxon>
        <taxon>Flavobacteriales</taxon>
        <taxon>Flavobacteriaceae</taxon>
        <taxon>Flavobacterium</taxon>
    </lineage>
</organism>
<evidence type="ECO:0000256" key="1">
    <source>
        <dbReference type="SAM" id="Phobius"/>
    </source>
</evidence>
<accession>A0A085ZJU8</accession>
<keyword evidence="1" id="KW-0812">Transmembrane</keyword>
<evidence type="ECO:0000313" key="3">
    <source>
        <dbReference type="Proteomes" id="UP000028715"/>
    </source>
</evidence>
<reference evidence="2 3" key="1">
    <citation type="submission" date="2014-07" db="EMBL/GenBank/DDBJ databases">
        <title>Genome of Flavobacterium reichenbachii LMG 25512.</title>
        <authorList>
            <person name="Stropko S.J."/>
            <person name="Pipes S.E."/>
            <person name="Newman J.D."/>
        </authorList>
    </citation>
    <scope>NUCLEOTIDE SEQUENCE [LARGE SCALE GENOMIC DNA]</scope>
    <source>
        <strain evidence="2 3">LMG 25512</strain>
    </source>
</reference>
<dbReference type="STRING" id="362418.IW19_03825"/>
<gene>
    <name evidence="2" type="ORF">IW19_03825</name>
</gene>
<dbReference type="RefSeq" id="WP_035681335.1">
    <property type="nucleotide sequence ID" value="NZ_JPRL01000001.1"/>
</dbReference>
<dbReference type="eggNOG" id="ENOG50339I1">
    <property type="taxonomic scope" value="Bacteria"/>
</dbReference>
<feature type="transmembrane region" description="Helical" evidence="1">
    <location>
        <begin position="7"/>
        <end position="27"/>
    </location>
</feature>
<comment type="caution">
    <text evidence="2">The sequence shown here is derived from an EMBL/GenBank/DDBJ whole genome shotgun (WGS) entry which is preliminary data.</text>
</comment>
<feature type="transmembrane region" description="Helical" evidence="1">
    <location>
        <begin position="112"/>
        <end position="138"/>
    </location>
</feature>
<dbReference type="AlphaFoldDB" id="A0A085ZJU8"/>
<sequence length="145" mass="16057">MKLPKEFTNGFLIFLGISIYFLLMNVLGLSDLFYLRTLNVFFIFYGVNKTMQMNLNEGETSFVSNAVSAMATSVVGVALSVFGLLVYSYARGGDAYVKTLSQAFMFGGDPSVPTYCICLLFEGLASSVIVTLMMMLYWNNKYAAD</sequence>
<dbReference type="Proteomes" id="UP000028715">
    <property type="component" value="Unassembled WGS sequence"/>
</dbReference>
<dbReference type="EMBL" id="JPRL01000001">
    <property type="protein sequence ID" value="KFF04712.1"/>
    <property type="molecule type" value="Genomic_DNA"/>
</dbReference>
<dbReference type="OrthoDB" id="1361176at2"/>
<protein>
    <submittedName>
        <fullName evidence="2">Uncharacterized protein</fullName>
    </submittedName>
</protein>
<keyword evidence="1" id="KW-0472">Membrane</keyword>
<name>A0A085ZJU8_9FLAO</name>